<dbReference type="RefSeq" id="XP_010933848.1">
    <property type="nucleotide sequence ID" value="XM_010935546.3"/>
</dbReference>
<dbReference type="InterPro" id="IPR014729">
    <property type="entry name" value="Rossmann-like_a/b/a_fold"/>
</dbReference>
<evidence type="ECO:0000256" key="4">
    <source>
        <dbReference type="ARBA" id="ARBA00022643"/>
    </source>
</evidence>
<feature type="domain" description="FAD synthetase" evidence="10">
    <location>
        <begin position="163"/>
        <end position="303"/>
    </location>
</feature>
<evidence type="ECO:0000256" key="9">
    <source>
        <dbReference type="ARBA" id="ARBA00022840"/>
    </source>
</evidence>
<evidence type="ECO:0000256" key="5">
    <source>
        <dbReference type="ARBA" id="ARBA00022679"/>
    </source>
</evidence>
<protein>
    <recommendedName>
        <fullName evidence="2">FAD synthase</fullName>
        <ecNumber evidence="2">2.7.7.2</ecNumber>
    </recommendedName>
</protein>
<name>A0A6I9S5R3_ELAGV</name>
<dbReference type="FunCoup" id="A0A6I9S5R3">
    <property type="interactions" value="223"/>
</dbReference>
<dbReference type="EC" id="2.7.7.2" evidence="2"/>
<keyword evidence="11" id="KW-1185">Reference proteome</keyword>
<keyword evidence="4" id="KW-0288">FMN</keyword>
<dbReference type="AlphaFoldDB" id="A0A6I9S5R3"/>
<dbReference type="GO" id="GO:0006747">
    <property type="term" value="P:FAD biosynthetic process"/>
    <property type="evidence" value="ECO:0007669"/>
    <property type="project" value="UniProtKB-UniPathway"/>
</dbReference>
<organism evidence="11 12">
    <name type="scientific">Elaeis guineensis var. tenera</name>
    <name type="common">Oil palm</name>
    <dbReference type="NCBI Taxonomy" id="51953"/>
    <lineage>
        <taxon>Eukaryota</taxon>
        <taxon>Viridiplantae</taxon>
        <taxon>Streptophyta</taxon>
        <taxon>Embryophyta</taxon>
        <taxon>Tracheophyta</taxon>
        <taxon>Spermatophyta</taxon>
        <taxon>Magnoliopsida</taxon>
        <taxon>Liliopsida</taxon>
        <taxon>Arecaceae</taxon>
        <taxon>Arecoideae</taxon>
        <taxon>Cocoseae</taxon>
        <taxon>Elaeidinae</taxon>
        <taxon>Elaeis</taxon>
    </lineage>
</organism>
<keyword evidence="8" id="KW-0274">FAD</keyword>
<dbReference type="GO" id="GO:0005524">
    <property type="term" value="F:ATP binding"/>
    <property type="evidence" value="ECO:0007669"/>
    <property type="project" value="UniProtKB-KW"/>
</dbReference>
<keyword evidence="9" id="KW-0067">ATP-binding</keyword>
<evidence type="ECO:0000256" key="1">
    <source>
        <dbReference type="ARBA" id="ARBA00004726"/>
    </source>
</evidence>
<dbReference type="GO" id="GO:0009231">
    <property type="term" value="P:riboflavin biosynthetic process"/>
    <property type="evidence" value="ECO:0007669"/>
    <property type="project" value="InterPro"/>
</dbReference>
<dbReference type="GeneID" id="105054111"/>
<evidence type="ECO:0000256" key="6">
    <source>
        <dbReference type="ARBA" id="ARBA00022695"/>
    </source>
</evidence>
<dbReference type="UniPathway" id="UPA00277">
    <property type="reaction ID" value="UER00407"/>
</dbReference>
<gene>
    <name evidence="12" type="primary">LOC105054111</name>
</gene>
<dbReference type="GO" id="GO:0009507">
    <property type="term" value="C:chloroplast"/>
    <property type="evidence" value="ECO:0007669"/>
    <property type="project" value="TreeGrafter"/>
</dbReference>
<evidence type="ECO:0000256" key="8">
    <source>
        <dbReference type="ARBA" id="ARBA00022827"/>
    </source>
</evidence>
<keyword evidence="3" id="KW-0285">Flavoprotein</keyword>
<dbReference type="KEGG" id="egu:105054111"/>
<evidence type="ECO:0000259" key="10">
    <source>
        <dbReference type="Pfam" id="PF06574"/>
    </source>
</evidence>
<dbReference type="CDD" id="cd02064">
    <property type="entry name" value="FAD_synthetase_N"/>
    <property type="match status" value="1"/>
</dbReference>
<dbReference type="InterPro" id="IPR015864">
    <property type="entry name" value="FAD_synthase"/>
</dbReference>
<dbReference type="InParanoid" id="A0A6I9S5R3"/>
<dbReference type="Proteomes" id="UP000504607">
    <property type="component" value="Chromosome 1"/>
</dbReference>
<evidence type="ECO:0000256" key="2">
    <source>
        <dbReference type="ARBA" id="ARBA00012393"/>
    </source>
</evidence>
<accession>A0A6I9S5R3</accession>
<evidence type="ECO:0000256" key="7">
    <source>
        <dbReference type="ARBA" id="ARBA00022741"/>
    </source>
</evidence>
<keyword evidence="7" id="KW-0547">Nucleotide-binding</keyword>
<evidence type="ECO:0000313" key="12">
    <source>
        <dbReference type="RefSeq" id="XP_010933848.1"/>
    </source>
</evidence>
<sequence length="429" mass="48309">MIQRWFRAKKGESFRYGKGEQASRREASDDGRTLFVINRDDSGILCSLVRTAMERGALHSNLRRAHCWPLFSRSPNAPRPSGEHWRLRRTPAPGSTELLLAKRFRSCNYSKERGCLIVHKSLRSSSLRVFNSCGSQEANVNSEEMKDKKFLLDCGEDQECVLGGIVALGKFDALHIGHRQLAIQASKAGAPFLLSFVGMAEVLGWESRPPIVAKCDRKRVLSSWAPYCGNVVPLEYQVEFSNVRHLTPRQFVERLSKELKVRGVVAGENYRFGYKASGDALELVRLCKEYGLSAYIVSSVMDKTRCYNGTSKSINDRGQVSSTRVRHALAMGDMEYVAELLGRKHRLVLMLDDQFLFMQNRILASKSCMLNQPPEDGLYENCTLLLDDVFVGPCKVVINDEKIDIEWDGKSIWVQNPVCSGQLLGIEFG</sequence>
<dbReference type="GO" id="GO:0003919">
    <property type="term" value="F:FMN adenylyltransferase activity"/>
    <property type="evidence" value="ECO:0007669"/>
    <property type="project" value="UniProtKB-EC"/>
</dbReference>
<evidence type="ECO:0000256" key="3">
    <source>
        <dbReference type="ARBA" id="ARBA00022630"/>
    </source>
</evidence>
<evidence type="ECO:0000313" key="11">
    <source>
        <dbReference type="Proteomes" id="UP000504607"/>
    </source>
</evidence>
<keyword evidence="5" id="KW-0808">Transferase</keyword>
<keyword evidence="6" id="KW-0548">Nucleotidyltransferase</keyword>
<dbReference type="PANTHER" id="PTHR12714">
    <property type="entry name" value="PROTEIN-S ISOPRENYLCYSTEINE O-METHYLTRANSFERASE"/>
    <property type="match status" value="1"/>
</dbReference>
<dbReference type="Pfam" id="PF06574">
    <property type="entry name" value="FAD_syn"/>
    <property type="match status" value="1"/>
</dbReference>
<dbReference type="Gene3D" id="3.40.50.620">
    <property type="entry name" value="HUPs"/>
    <property type="match status" value="1"/>
</dbReference>
<proteinExistence type="predicted"/>
<reference evidence="12" key="1">
    <citation type="submission" date="2025-08" db="UniProtKB">
        <authorList>
            <consortium name="RefSeq"/>
        </authorList>
    </citation>
    <scope>IDENTIFICATION</scope>
</reference>
<dbReference type="OrthoDB" id="414641at2759"/>
<comment type="pathway">
    <text evidence="1">Cofactor biosynthesis; FAD biosynthesis; FAD from FMN: step 1/1.</text>
</comment>
<dbReference type="SUPFAM" id="SSF52374">
    <property type="entry name" value="Nucleotidylyl transferase"/>
    <property type="match status" value="1"/>
</dbReference>
<dbReference type="PANTHER" id="PTHR12714:SF20">
    <property type="entry name" value="FAD SYNTHETASE 1, CHLOROPLASTIC-RELATED"/>
    <property type="match status" value="1"/>
</dbReference>